<dbReference type="RefSeq" id="WP_125149995.1">
    <property type="nucleotide sequence ID" value="NZ_UYIN01000022.1"/>
</dbReference>
<protein>
    <submittedName>
        <fullName evidence="1">Phage tail protein gpX</fullName>
    </submittedName>
</protein>
<sequence length="65" mass="7627">MYYVTIAGDTWDMIAYKVYGKEVYADYLMKNNYDLLDIFIFSAGTKVYIPELPEETTSDLPPWRS</sequence>
<organism evidence="1 2">
    <name type="scientific">Clostridium carnis</name>
    <dbReference type="NCBI Taxonomy" id="1530"/>
    <lineage>
        <taxon>Bacteria</taxon>
        <taxon>Bacillati</taxon>
        <taxon>Bacillota</taxon>
        <taxon>Clostridia</taxon>
        <taxon>Eubacteriales</taxon>
        <taxon>Clostridiaceae</taxon>
        <taxon>Clostridium</taxon>
    </lineage>
</organism>
<dbReference type="Pfam" id="PF05489">
    <property type="entry name" value="Phage_tail_X"/>
    <property type="match status" value="1"/>
</dbReference>
<dbReference type="InterPro" id="IPR008861">
    <property type="entry name" value="GpX-like"/>
</dbReference>
<reference evidence="1 2" key="1">
    <citation type="submission" date="2018-11" db="EMBL/GenBank/DDBJ databases">
        <authorList>
            <consortium name="Pathogen Informatics"/>
        </authorList>
    </citation>
    <scope>NUCLEOTIDE SEQUENCE [LARGE SCALE GENOMIC DNA]</scope>
    <source>
        <strain evidence="1 2">NCTC10913</strain>
    </source>
</reference>
<comment type="caution">
    <text evidence="1">The sequence shown here is derived from an EMBL/GenBank/DDBJ whole genome shotgun (WGS) entry which is preliminary data.</text>
</comment>
<keyword evidence="2" id="KW-1185">Reference proteome</keyword>
<evidence type="ECO:0000313" key="1">
    <source>
        <dbReference type="EMBL" id="VDG74190.1"/>
    </source>
</evidence>
<accession>A0ABY6SZU6</accession>
<gene>
    <name evidence="1" type="ORF">NCTC10913_04570</name>
</gene>
<dbReference type="EMBL" id="UYIN01000022">
    <property type="protein sequence ID" value="VDG74190.1"/>
    <property type="molecule type" value="Genomic_DNA"/>
</dbReference>
<dbReference type="Proteomes" id="UP000277570">
    <property type="component" value="Unassembled WGS sequence"/>
</dbReference>
<proteinExistence type="predicted"/>
<name>A0ABY6SZU6_9CLOT</name>
<evidence type="ECO:0000313" key="2">
    <source>
        <dbReference type="Proteomes" id="UP000277570"/>
    </source>
</evidence>